<dbReference type="PANTHER" id="PTHR13489:SF0">
    <property type="entry name" value="MINI-CHROMOSOME MAINTENANCE COMPLEX-BINDING PROTEIN"/>
    <property type="match status" value="1"/>
</dbReference>
<feature type="compositionally biased region" description="Low complexity" evidence="3">
    <location>
        <begin position="152"/>
        <end position="165"/>
    </location>
</feature>
<dbReference type="GO" id="GO:0006261">
    <property type="term" value="P:DNA-templated DNA replication"/>
    <property type="evidence" value="ECO:0007669"/>
    <property type="project" value="TreeGrafter"/>
</dbReference>
<comment type="subcellular location">
    <subcellularLocation>
        <location evidence="1">Nucleus</location>
    </subcellularLocation>
</comment>
<dbReference type="Pfam" id="PF09739">
    <property type="entry name" value="MCM_bind"/>
    <property type="match status" value="1"/>
</dbReference>
<keyword evidence="6" id="KW-1185">Reference proteome</keyword>
<dbReference type="InterPro" id="IPR019140">
    <property type="entry name" value="MCM_complex-bd"/>
</dbReference>
<feature type="region of interest" description="Disordered" evidence="3">
    <location>
        <begin position="143"/>
        <end position="206"/>
    </location>
</feature>
<reference evidence="5 6" key="2">
    <citation type="submission" date="2024-03" db="EMBL/GenBank/DDBJ databases">
        <title>Complete genome sequence of the green alga Chloropicon roscoffensis RCC1871.</title>
        <authorList>
            <person name="Lemieux C."/>
            <person name="Pombert J.-F."/>
            <person name="Otis C."/>
            <person name="Turmel M."/>
        </authorList>
    </citation>
    <scope>NUCLEOTIDE SEQUENCE [LARGE SCALE GENOMIC DNA]</scope>
    <source>
        <strain evidence="5 6">RCC1871</strain>
    </source>
</reference>
<organism evidence="4">
    <name type="scientific">Chloropicon roscoffensis</name>
    <dbReference type="NCBI Taxonomy" id="1461544"/>
    <lineage>
        <taxon>Eukaryota</taxon>
        <taxon>Viridiplantae</taxon>
        <taxon>Chlorophyta</taxon>
        <taxon>Chloropicophyceae</taxon>
        <taxon>Chloropicales</taxon>
        <taxon>Chloropicaceae</taxon>
        <taxon>Chloropicon</taxon>
    </lineage>
</organism>
<evidence type="ECO:0000313" key="6">
    <source>
        <dbReference type="Proteomes" id="UP001472866"/>
    </source>
</evidence>
<proteinExistence type="predicted"/>
<protein>
    <submittedName>
        <fullName evidence="5">Mini-chromosome maintenance complex-binding protein</fullName>
    </submittedName>
</protein>
<accession>A0A7S3FNJ6</accession>
<keyword evidence="2" id="KW-0539">Nucleus</keyword>
<dbReference type="GO" id="GO:0003682">
    <property type="term" value="F:chromatin binding"/>
    <property type="evidence" value="ECO:0007669"/>
    <property type="project" value="TreeGrafter"/>
</dbReference>
<gene>
    <name evidence="4" type="ORF">CROS1456_LOCUS1792</name>
    <name evidence="5" type="ORF">HKI87_02g15260</name>
</gene>
<sequence length="634" mass="68602">MVAVSSDPRVAQPSAFVRAEFERQQREQGNPRPSSSVIPGVWEGFLPYLSDPSLRALVPSLNDPDVALLAPNGTLVRYTGMVRDMLNPEYFAGAYQSAQTGEWRTTKYEDFADEDLGAARDTVVWERKPLFCVSVAGESDWVRGRQTRPRLGDPASDAPAAPGGEPSRKRPADEEGPQAAAMMDCDDPQTVKRRTEAEGQSKPPCCSGSATNSAAGCCLSPGGDLDAGALVNQSQGDSPCLVKLYDAVGGSAGQSQSQERFGLEGIKLNDVIEVVGVLGSDPRLALFQSGQAGEGEEVTAEDLANNPPASQVPRLHVICGRRVGCYGELAERASIAANLEALRASRERVEASRAKTLDYLSRSVGGDRLAAEYLLLHLLAHCRRDGGSPSAAVVGKHSLNLVGGRDFSALDCEAILRVVGSLVPRIRSLPVSLRGLNAGPLWPRKDYRVSRLVGGPLLLADQTHLFLDETQLGEGQLGQCGVQNFQALKGLVENQQVEVDFQFYRLPVPCDVPVTVLSRTKSLLPCDTCVHVARMQGQQHTELPSETELDELRSYIVHCWMLDYSIPDTVSEVLQQDFVLQRQKDPSTVGAEHLHRTLTLARLLSASRGETSLSVETYRALGELEEKRRARAGG</sequence>
<reference evidence="4" key="1">
    <citation type="submission" date="2021-01" db="EMBL/GenBank/DDBJ databases">
        <authorList>
            <person name="Corre E."/>
            <person name="Pelletier E."/>
            <person name="Niang G."/>
            <person name="Scheremetjew M."/>
            <person name="Finn R."/>
            <person name="Kale V."/>
            <person name="Holt S."/>
            <person name="Cochrane G."/>
            <person name="Meng A."/>
            <person name="Brown T."/>
            <person name="Cohen L."/>
        </authorList>
    </citation>
    <scope>NUCLEOTIDE SEQUENCE</scope>
    <source>
        <strain evidence="4">RCC1871</strain>
    </source>
</reference>
<feature type="compositionally biased region" description="Basic and acidic residues" evidence="3">
    <location>
        <begin position="189"/>
        <end position="199"/>
    </location>
</feature>
<dbReference type="AlphaFoldDB" id="A0A7S3FNJ6"/>
<evidence type="ECO:0000313" key="5">
    <source>
        <dbReference type="EMBL" id="WZN59998.1"/>
    </source>
</evidence>
<dbReference type="PANTHER" id="PTHR13489">
    <property type="entry name" value="MINI-CHROMOSOME MAINTENANCE COMPLEX-BINDING PROTEIN"/>
    <property type="match status" value="1"/>
</dbReference>
<evidence type="ECO:0000256" key="2">
    <source>
        <dbReference type="ARBA" id="ARBA00023242"/>
    </source>
</evidence>
<evidence type="ECO:0000256" key="1">
    <source>
        <dbReference type="ARBA" id="ARBA00004123"/>
    </source>
</evidence>
<dbReference type="EMBL" id="HBHZ01002311">
    <property type="protein sequence ID" value="CAE0188721.1"/>
    <property type="molecule type" value="Transcribed_RNA"/>
</dbReference>
<dbReference type="GO" id="GO:0005634">
    <property type="term" value="C:nucleus"/>
    <property type="evidence" value="ECO:0007669"/>
    <property type="project" value="UniProtKB-SubCell"/>
</dbReference>
<feature type="region of interest" description="Disordered" evidence="3">
    <location>
        <begin position="1"/>
        <end position="35"/>
    </location>
</feature>
<name>A0A7S3FNJ6_9CHLO</name>
<evidence type="ECO:0000256" key="3">
    <source>
        <dbReference type="SAM" id="MobiDB-lite"/>
    </source>
</evidence>
<dbReference type="EMBL" id="CP151502">
    <property type="protein sequence ID" value="WZN59998.1"/>
    <property type="molecule type" value="Genomic_DNA"/>
</dbReference>
<evidence type="ECO:0000313" key="4">
    <source>
        <dbReference type="EMBL" id="CAE0188721.1"/>
    </source>
</evidence>
<dbReference type="Proteomes" id="UP001472866">
    <property type="component" value="Chromosome 02"/>
</dbReference>